<dbReference type="Proteomes" id="UP001187192">
    <property type="component" value="Unassembled WGS sequence"/>
</dbReference>
<organism evidence="6 7">
    <name type="scientific">Ficus carica</name>
    <name type="common">Common fig</name>
    <dbReference type="NCBI Taxonomy" id="3494"/>
    <lineage>
        <taxon>Eukaryota</taxon>
        <taxon>Viridiplantae</taxon>
        <taxon>Streptophyta</taxon>
        <taxon>Embryophyta</taxon>
        <taxon>Tracheophyta</taxon>
        <taxon>Spermatophyta</taxon>
        <taxon>Magnoliopsida</taxon>
        <taxon>eudicotyledons</taxon>
        <taxon>Gunneridae</taxon>
        <taxon>Pentapetalae</taxon>
        <taxon>rosids</taxon>
        <taxon>fabids</taxon>
        <taxon>Rosales</taxon>
        <taxon>Moraceae</taxon>
        <taxon>Ficeae</taxon>
        <taxon>Ficus</taxon>
    </lineage>
</organism>
<evidence type="ECO:0000259" key="5">
    <source>
        <dbReference type="Pfam" id="PF00891"/>
    </source>
</evidence>
<dbReference type="EMBL" id="BTGU01000015">
    <property type="protein sequence ID" value="GMN42752.1"/>
    <property type="molecule type" value="Genomic_DNA"/>
</dbReference>
<reference evidence="6" key="1">
    <citation type="submission" date="2023-07" db="EMBL/GenBank/DDBJ databases">
        <title>draft genome sequence of fig (Ficus carica).</title>
        <authorList>
            <person name="Takahashi T."/>
            <person name="Nishimura K."/>
        </authorList>
    </citation>
    <scope>NUCLEOTIDE SEQUENCE</scope>
</reference>
<keyword evidence="2" id="KW-0808">Transferase</keyword>
<dbReference type="AlphaFoldDB" id="A0AA87ZY55"/>
<protein>
    <recommendedName>
        <fullName evidence="5">O-methyltransferase C-terminal domain-containing protein</fullName>
    </recommendedName>
</protein>
<dbReference type="Gene3D" id="3.40.50.150">
    <property type="entry name" value="Vaccinia Virus protein VP39"/>
    <property type="match status" value="1"/>
</dbReference>
<dbReference type="InterPro" id="IPR001077">
    <property type="entry name" value="COMT_C"/>
</dbReference>
<evidence type="ECO:0000256" key="2">
    <source>
        <dbReference type="ARBA" id="ARBA00022679"/>
    </source>
</evidence>
<dbReference type="InterPro" id="IPR029063">
    <property type="entry name" value="SAM-dependent_MTases_sf"/>
</dbReference>
<dbReference type="GO" id="GO:0008171">
    <property type="term" value="F:O-methyltransferase activity"/>
    <property type="evidence" value="ECO:0007669"/>
    <property type="project" value="InterPro"/>
</dbReference>
<evidence type="ECO:0000256" key="3">
    <source>
        <dbReference type="ARBA" id="ARBA00022691"/>
    </source>
</evidence>
<dbReference type="SUPFAM" id="SSF53335">
    <property type="entry name" value="S-adenosyl-L-methionine-dependent methyltransferases"/>
    <property type="match status" value="1"/>
</dbReference>
<evidence type="ECO:0000313" key="6">
    <source>
        <dbReference type="EMBL" id="GMN42752.1"/>
    </source>
</evidence>
<evidence type="ECO:0000256" key="4">
    <source>
        <dbReference type="SAM" id="MobiDB-lite"/>
    </source>
</evidence>
<feature type="domain" description="O-methyltransferase C-terminal" evidence="5">
    <location>
        <begin position="79"/>
        <end position="144"/>
    </location>
</feature>
<keyword evidence="3" id="KW-0949">S-adenosyl-L-methionine</keyword>
<gene>
    <name evidence="6" type="ORF">TIFTF001_011957</name>
</gene>
<dbReference type="Pfam" id="PF00891">
    <property type="entry name" value="Methyltransf_2"/>
    <property type="match status" value="1"/>
</dbReference>
<accession>A0AA87ZY55</accession>
<keyword evidence="1" id="KW-0489">Methyltransferase</keyword>
<keyword evidence="7" id="KW-1185">Reference proteome</keyword>
<dbReference type="PANTHER" id="PTHR11746">
    <property type="entry name" value="O-METHYLTRANSFERASE"/>
    <property type="match status" value="1"/>
</dbReference>
<comment type="caution">
    <text evidence="6">The sequence shown here is derived from an EMBL/GenBank/DDBJ whole genome shotgun (WGS) entry which is preliminary data.</text>
</comment>
<feature type="region of interest" description="Disordered" evidence="4">
    <location>
        <begin position="18"/>
        <end position="39"/>
    </location>
</feature>
<dbReference type="InterPro" id="IPR016461">
    <property type="entry name" value="COMT-like"/>
</dbReference>
<feature type="compositionally biased region" description="Acidic residues" evidence="4">
    <location>
        <begin position="27"/>
        <end position="38"/>
    </location>
</feature>
<name>A0AA87ZY55_FICCA</name>
<proteinExistence type="predicted"/>
<dbReference type="GO" id="GO:0032259">
    <property type="term" value="P:methylation"/>
    <property type="evidence" value="ECO:0007669"/>
    <property type="project" value="UniProtKB-KW"/>
</dbReference>
<sequence>MSSSLDLEITNTISLADLDDNHGKEEADQEEDEEEDPQESFSYRLYSLGLCPSTLSLMKMAFHSAPWCHCYKTVFMESWYELKDAILEGGIAFNGAHGTHAFEYPLLDSRFNKLFNEAMLNQSTILIKNILEFYKGFGNLQQLVFAVEAVLPVKPGTSYVMKKAFQVDVLMMTQNPGGKSELNKTSNSWQLVLDLVASDLSVAFVNLWAMEFFK</sequence>
<evidence type="ECO:0000313" key="7">
    <source>
        <dbReference type="Proteomes" id="UP001187192"/>
    </source>
</evidence>
<evidence type="ECO:0000256" key="1">
    <source>
        <dbReference type="ARBA" id="ARBA00022603"/>
    </source>
</evidence>